<evidence type="ECO:0000313" key="2">
    <source>
        <dbReference type="Proteomes" id="UP001151760"/>
    </source>
</evidence>
<dbReference type="EMBL" id="BQNB010020023">
    <property type="protein sequence ID" value="GJT91474.1"/>
    <property type="molecule type" value="Genomic_DNA"/>
</dbReference>
<dbReference type="InterPro" id="IPR052343">
    <property type="entry name" value="Retrotransposon-Effector_Assoc"/>
</dbReference>
<name>A0ABQ5HV95_9ASTR</name>
<gene>
    <name evidence="1" type="ORF">Tco_1080319</name>
</gene>
<dbReference type="Proteomes" id="UP001151760">
    <property type="component" value="Unassembled WGS sequence"/>
</dbReference>
<organism evidence="1 2">
    <name type="scientific">Tanacetum coccineum</name>
    <dbReference type="NCBI Taxonomy" id="301880"/>
    <lineage>
        <taxon>Eukaryota</taxon>
        <taxon>Viridiplantae</taxon>
        <taxon>Streptophyta</taxon>
        <taxon>Embryophyta</taxon>
        <taxon>Tracheophyta</taxon>
        <taxon>Spermatophyta</taxon>
        <taxon>Magnoliopsida</taxon>
        <taxon>eudicotyledons</taxon>
        <taxon>Gunneridae</taxon>
        <taxon>Pentapetalae</taxon>
        <taxon>asterids</taxon>
        <taxon>campanulids</taxon>
        <taxon>Asterales</taxon>
        <taxon>Asteraceae</taxon>
        <taxon>Asteroideae</taxon>
        <taxon>Anthemideae</taxon>
        <taxon>Anthemidinae</taxon>
        <taxon>Tanacetum</taxon>
    </lineage>
</organism>
<sequence length="248" mass="28415">MLRQKARIKCDVEGNEHSKFFHSFVKRRDNKNNIRGLMVNEIWSEDPKAIKMEMARYYKALFIEGMTIKPLFCCDRIGKFSDDEAVMLEKGFLEKEVWEAICGCGGDKSPGPDGFNFKFIKKFWDVLKSDLMLAVKCLEIGVRQGDPLSPFHFILVAKGLNAIVNDAVKTVFLGGVRIGNNSVVVSHLQYADDTILFEEWSKENSNSLMCILKCFEEVFGLRVNYIKNKLYGVGVNDREIGDMARWMR</sequence>
<reference evidence="1" key="2">
    <citation type="submission" date="2022-01" db="EMBL/GenBank/DDBJ databases">
        <authorList>
            <person name="Yamashiro T."/>
            <person name="Shiraishi A."/>
            <person name="Satake H."/>
            <person name="Nakayama K."/>
        </authorList>
    </citation>
    <scope>NUCLEOTIDE SEQUENCE</scope>
</reference>
<keyword evidence="2" id="KW-1185">Reference proteome</keyword>
<reference evidence="1" key="1">
    <citation type="journal article" date="2022" name="Int. J. Mol. Sci.">
        <title>Draft Genome of Tanacetum Coccineum: Genomic Comparison of Closely Related Tanacetum-Family Plants.</title>
        <authorList>
            <person name="Yamashiro T."/>
            <person name="Shiraishi A."/>
            <person name="Nakayama K."/>
            <person name="Satake H."/>
        </authorList>
    </citation>
    <scope>NUCLEOTIDE SEQUENCE</scope>
</reference>
<comment type="caution">
    <text evidence="1">The sequence shown here is derived from an EMBL/GenBank/DDBJ whole genome shotgun (WGS) entry which is preliminary data.</text>
</comment>
<dbReference type="PANTHER" id="PTHR46890">
    <property type="entry name" value="NON-LTR RETROLELEMENT REVERSE TRANSCRIPTASE-LIKE PROTEIN-RELATED"/>
    <property type="match status" value="1"/>
</dbReference>
<accession>A0ABQ5HV95</accession>
<proteinExistence type="predicted"/>
<protein>
    <submittedName>
        <fullName evidence="1">Ribonuclease H protein</fullName>
    </submittedName>
</protein>
<dbReference type="PANTHER" id="PTHR46890:SF50">
    <property type="entry name" value="RNA-DIRECTED DNA POLYMERASE, EUKARYOTA, REVERSE TRANSCRIPTASE ZINC-BINDING DOMAIN PROTEIN-RELATED"/>
    <property type="match status" value="1"/>
</dbReference>
<evidence type="ECO:0000313" key="1">
    <source>
        <dbReference type="EMBL" id="GJT91474.1"/>
    </source>
</evidence>